<dbReference type="EMBL" id="LT907979">
    <property type="protein sequence ID" value="SOB74115.1"/>
    <property type="molecule type" value="Genomic_DNA"/>
</dbReference>
<evidence type="ECO:0008006" key="3">
    <source>
        <dbReference type="Google" id="ProtNLM"/>
    </source>
</evidence>
<dbReference type="SUPFAM" id="SSF81383">
    <property type="entry name" value="F-box domain"/>
    <property type="match status" value="1"/>
</dbReference>
<reference evidence="1" key="1">
    <citation type="submission" date="2017-08" db="EMBL/GenBank/DDBJ databases">
        <authorList>
            <person name="de Groot N.N."/>
        </authorList>
    </citation>
    <scope>NUCLEOTIDE SEQUENCE</scope>
</reference>
<name>A0A285Q1N5_9VIRU</name>
<protein>
    <recommendedName>
        <fullName evidence="3">F-box domain-containing protein</fullName>
    </recommendedName>
</protein>
<sequence length="174" mass="20973">MFDNTLILETICLYSAPVQLFFLHRTSSCFYRIISSQVFWRRKFARDGLLQIPFTKKDYIWAWLAEYNRRREAKVAVHAFKTGSGKQVSKGPLTLEEVNSLGIKDITPCYNNYYCELNFCRRKGVYFYVLHVVRKVVRQPGRFYHDVKQYQSFRKEMSREAFYRLLFLYYYKLG</sequence>
<dbReference type="Proteomes" id="UP000274850">
    <property type="component" value="Segment"/>
</dbReference>
<dbReference type="InterPro" id="IPR036047">
    <property type="entry name" value="F-box-like_dom_sf"/>
</dbReference>
<gene>
    <name evidence="1" type="ORF">BQ9231_00232</name>
</gene>
<organism evidence="1">
    <name type="scientific">Cedratvirus lausannensis</name>
    <dbReference type="NCBI Taxonomy" id="2023205"/>
    <lineage>
        <taxon>Viruses</taxon>
        <taxon>Pithoviruses</taxon>
        <taxon>Orthocedratvirinae</taxon>
        <taxon>Alphacedratvirus</taxon>
        <taxon>Alphacedratvirus francolausannense</taxon>
    </lineage>
</organism>
<accession>A0A285Q1N5</accession>
<keyword evidence="2" id="KW-1185">Reference proteome</keyword>
<evidence type="ECO:0000313" key="2">
    <source>
        <dbReference type="Proteomes" id="UP000274850"/>
    </source>
</evidence>
<proteinExistence type="predicted"/>
<evidence type="ECO:0000313" key="1">
    <source>
        <dbReference type="EMBL" id="SOB74115.1"/>
    </source>
</evidence>